<accession>A0A251RY96</accession>
<reference evidence="10" key="3">
    <citation type="submission" date="2020-06" db="EMBL/GenBank/DDBJ databases">
        <title>Helianthus annuus Genome sequencing and assembly Release 2.</title>
        <authorList>
            <person name="Gouzy J."/>
            <person name="Langlade N."/>
            <person name="Munos S."/>
        </authorList>
    </citation>
    <scope>NUCLEOTIDE SEQUENCE</scope>
    <source>
        <tissue evidence="10">Leaves</tissue>
    </source>
</reference>
<keyword evidence="7" id="KW-0472">Membrane</keyword>
<gene>
    <name evidence="11" type="ORF">HannXRQ_Chr16g0508851</name>
    <name evidence="10" type="ORF">HanXRQr2_Chr16g0734811</name>
</gene>
<keyword evidence="12" id="KW-1185">Reference proteome</keyword>
<dbReference type="Gene3D" id="1.10.472.10">
    <property type="entry name" value="Cyclin-like"/>
    <property type="match status" value="2"/>
</dbReference>
<dbReference type="GO" id="GO:0005634">
    <property type="term" value="C:nucleus"/>
    <property type="evidence" value="ECO:0000318"/>
    <property type="project" value="GO_Central"/>
</dbReference>
<dbReference type="InterPro" id="IPR036915">
    <property type="entry name" value="Cyclin-like_sf"/>
</dbReference>
<dbReference type="SMART" id="SM01332">
    <property type="entry name" value="Cyclin_C"/>
    <property type="match status" value="1"/>
</dbReference>
<keyword evidence="7" id="KW-1133">Transmembrane helix</keyword>
<organism evidence="11 12">
    <name type="scientific">Helianthus annuus</name>
    <name type="common">Common sunflower</name>
    <dbReference type="NCBI Taxonomy" id="4232"/>
    <lineage>
        <taxon>Eukaryota</taxon>
        <taxon>Viridiplantae</taxon>
        <taxon>Streptophyta</taxon>
        <taxon>Embryophyta</taxon>
        <taxon>Tracheophyta</taxon>
        <taxon>Spermatophyta</taxon>
        <taxon>Magnoliopsida</taxon>
        <taxon>eudicotyledons</taxon>
        <taxon>Gunneridae</taxon>
        <taxon>Pentapetalae</taxon>
        <taxon>asterids</taxon>
        <taxon>campanulids</taxon>
        <taxon>Asterales</taxon>
        <taxon>Asteraceae</taxon>
        <taxon>Asteroideae</taxon>
        <taxon>Heliantheae alliance</taxon>
        <taxon>Heliantheae</taxon>
        <taxon>Helianthus</taxon>
    </lineage>
</organism>
<feature type="transmembrane region" description="Helical" evidence="7">
    <location>
        <begin position="67"/>
        <end position="92"/>
    </location>
</feature>
<dbReference type="InterPro" id="IPR006671">
    <property type="entry name" value="Cyclin_N"/>
</dbReference>
<feature type="domain" description="Cyclin-like" evidence="8">
    <location>
        <begin position="69"/>
        <end position="160"/>
    </location>
</feature>
<dbReference type="CDD" id="cd20544">
    <property type="entry name" value="CYCLIN_AtCycD-like_rpt2"/>
    <property type="match status" value="1"/>
</dbReference>
<dbReference type="EMBL" id="CM007905">
    <property type="protein sequence ID" value="OTF91269.1"/>
    <property type="molecule type" value="Genomic_DNA"/>
</dbReference>
<comment type="similarity">
    <text evidence="1">Belongs to the cyclin family. Cyclin D subfamily.</text>
</comment>
<name>A0A251RY96_HELAN</name>
<reference evidence="11" key="2">
    <citation type="submission" date="2017-02" db="EMBL/GenBank/DDBJ databases">
        <title>Sunflower complete genome.</title>
        <authorList>
            <person name="Langlade N."/>
            <person name="Munos S."/>
        </authorList>
    </citation>
    <scope>NUCLEOTIDE SEQUENCE [LARGE SCALE GENOMIC DNA]</scope>
    <source>
        <tissue evidence="11">Leaves</tissue>
    </source>
</reference>
<dbReference type="Proteomes" id="UP000215914">
    <property type="component" value="Chromosome 16"/>
</dbReference>
<keyword evidence="7" id="KW-0812">Transmembrane</keyword>
<dbReference type="OrthoDB" id="5590282at2759"/>
<dbReference type="PANTHER" id="PTHR10177">
    <property type="entry name" value="CYCLINS"/>
    <property type="match status" value="1"/>
</dbReference>
<evidence type="ECO:0000256" key="2">
    <source>
        <dbReference type="ARBA" id="ARBA00022618"/>
    </source>
</evidence>
<keyword evidence="3 5" id="KW-0195">Cyclin</keyword>
<dbReference type="Pfam" id="PF00134">
    <property type="entry name" value="Cyclin_N"/>
    <property type="match status" value="1"/>
</dbReference>
<sequence>MITLLNLLQCNEDTHQWDIDEIDTYTVGINIDNNTHQELSSLLSKESHQRLHNNNNNGRCSNHRRDVVQWILGVASHYSFAALTAVLAVNYFDRFFDRFDEMETGKKKPWMSQLAAVACLSIAAKVEETHVPLLLDLQIDGSKYVFEAKTVQKMEILILSTLEWKMNPVTPLSFLGYVTRRLGLKPYLSVEFINRCECVLLCFLLDGRFRCHLPSVVATATMVHVINSVEPCIGTEFQSQLLAILGINKEEVEECRKEIREVTHCKNSSTRKRKFGSLPKSPDDVTDLSFSSDESWSVVNPSVPSSPEPGADKSRKGADKSRKGAA</sequence>
<dbReference type="EMBL" id="MNCJ02000331">
    <property type="protein sequence ID" value="KAF5758903.1"/>
    <property type="molecule type" value="Genomic_DNA"/>
</dbReference>
<feature type="compositionally biased region" description="Low complexity" evidence="6">
    <location>
        <begin position="295"/>
        <end position="305"/>
    </location>
</feature>
<feature type="compositionally biased region" description="Basic and acidic residues" evidence="6">
    <location>
        <begin position="310"/>
        <end position="326"/>
    </location>
</feature>
<reference evidence="10 12" key="1">
    <citation type="journal article" date="2017" name="Nature">
        <title>The sunflower genome provides insights into oil metabolism, flowering and Asterid evolution.</title>
        <authorList>
            <person name="Badouin H."/>
            <person name="Gouzy J."/>
            <person name="Grassa C.J."/>
            <person name="Murat F."/>
            <person name="Staton S.E."/>
            <person name="Cottret L."/>
            <person name="Lelandais-Briere C."/>
            <person name="Owens G.L."/>
            <person name="Carrere S."/>
            <person name="Mayjonade B."/>
            <person name="Legrand L."/>
            <person name="Gill N."/>
            <person name="Kane N.C."/>
            <person name="Bowers J.E."/>
            <person name="Hubner S."/>
            <person name="Bellec A."/>
            <person name="Berard A."/>
            <person name="Berges H."/>
            <person name="Blanchet N."/>
            <person name="Boniface M.C."/>
            <person name="Brunel D."/>
            <person name="Catrice O."/>
            <person name="Chaidir N."/>
            <person name="Claudel C."/>
            <person name="Donnadieu C."/>
            <person name="Faraut T."/>
            <person name="Fievet G."/>
            <person name="Helmstetter N."/>
            <person name="King M."/>
            <person name="Knapp S.J."/>
            <person name="Lai Z."/>
            <person name="Le Paslier M.C."/>
            <person name="Lippi Y."/>
            <person name="Lorenzon L."/>
            <person name="Mandel J.R."/>
            <person name="Marage G."/>
            <person name="Marchand G."/>
            <person name="Marquand E."/>
            <person name="Bret-Mestries E."/>
            <person name="Morien E."/>
            <person name="Nambeesan S."/>
            <person name="Nguyen T."/>
            <person name="Pegot-Espagnet P."/>
            <person name="Pouilly N."/>
            <person name="Raftis F."/>
            <person name="Sallet E."/>
            <person name="Schiex T."/>
            <person name="Thomas J."/>
            <person name="Vandecasteele C."/>
            <person name="Vares D."/>
            <person name="Vear F."/>
            <person name="Vautrin S."/>
            <person name="Crespi M."/>
            <person name="Mangin B."/>
            <person name="Burke J.M."/>
            <person name="Salse J."/>
            <person name="Munos S."/>
            <person name="Vincourt P."/>
            <person name="Rieseberg L.H."/>
            <person name="Langlade N.B."/>
        </authorList>
    </citation>
    <scope>NUCLEOTIDE SEQUENCE [LARGE SCALE GENOMIC DNA]</scope>
    <source>
        <strain evidence="12">cv. SF193</strain>
        <tissue evidence="10">Leaves</tissue>
    </source>
</reference>
<evidence type="ECO:0000313" key="12">
    <source>
        <dbReference type="Proteomes" id="UP000215914"/>
    </source>
</evidence>
<dbReference type="InterPro" id="IPR004367">
    <property type="entry name" value="Cyclin_C-dom"/>
</dbReference>
<dbReference type="GO" id="GO:0000307">
    <property type="term" value="C:cyclin-dependent protein kinase holoenzyme complex"/>
    <property type="evidence" value="ECO:0000318"/>
    <property type="project" value="GO_Central"/>
</dbReference>
<evidence type="ECO:0000259" key="8">
    <source>
        <dbReference type="SMART" id="SM00385"/>
    </source>
</evidence>
<feature type="domain" description="Cyclin C-terminal" evidence="9">
    <location>
        <begin position="169"/>
        <end position="284"/>
    </location>
</feature>
<dbReference type="InterPro" id="IPR048258">
    <property type="entry name" value="Cyclins_cyclin-box"/>
</dbReference>
<dbReference type="FunFam" id="1.10.472.10:FF:000060">
    <property type="entry name" value="D6-type cyclin"/>
    <property type="match status" value="1"/>
</dbReference>
<evidence type="ECO:0000256" key="3">
    <source>
        <dbReference type="ARBA" id="ARBA00023127"/>
    </source>
</evidence>
<feature type="region of interest" description="Disordered" evidence="6">
    <location>
        <begin position="271"/>
        <end position="326"/>
    </location>
</feature>
<evidence type="ECO:0000256" key="4">
    <source>
        <dbReference type="ARBA" id="ARBA00023306"/>
    </source>
</evidence>
<evidence type="ECO:0000259" key="9">
    <source>
        <dbReference type="SMART" id="SM01332"/>
    </source>
</evidence>
<dbReference type="STRING" id="4232.A0A251RY96"/>
<proteinExistence type="inferred from homology"/>
<evidence type="ECO:0000256" key="5">
    <source>
        <dbReference type="RuleBase" id="RU000383"/>
    </source>
</evidence>
<dbReference type="SMART" id="SM00385">
    <property type="entry name" value="CYCLIN"/>
    <property type="match status" value="1"/>
</dbReference>
<evidence type="ECO:0000313" key="10">
    <source>
        <dbReference type="EMBL" id="KAF5758903.1"/>
    </source>
</evidence>
<dbReference type="GO" id="GO:0005737">
    <property type="term" value="C:cytoplasm"/>
    <property type="evidence" value="ECO:0000318"/>
    <property type="project" value="GO_Central"/>
</dbReference>
<dbReference type="PROSITE" id="PS00292">
    <property type="entry name" value="CYCLINS"/>
    <property type="match status" value="1"/>
</dbReference>
<protein>
    <submittedName>
        <fullName evidence="10">Cyclin B3, G2/mitotic-specific, Cyclin-like superfamily</fullName>
    </submittedName>
    <submittedName>
        <fullName evidence="11">Putative cyclin-like protein</fullName>
    </submittedName>
</protein>
<dbReference type="OMA" id="DFLWEDD"/>
<dbReference type="GO" id="GO:0000082">
    <property type="term" value="P:G1/S transition of mitotic cell cycle"/>
    <property type="evidence" value="ECO:0000318"/>
    <property type="project" value="GO_Central"/>
</dbReference>
<evidence type="ECO:0000256" key="7">
    <source>
        <dbReference type="SAM" id="Phobius"/>
    </source>
</evidence>
<dbReference type="InParanoid" id="A0A251RY96"/>
<dbReference type="Pfam" id="PF02984">
    <property type="entry name" value="Cyclin_C"/>
    <property type="match status" value="1"/>
</dbReference>
<dbReference type="Gramene" id="mRNA:HanXRQr2_Chr16g0734811">
    <property type="protein sequence ID" value="mRNA:HanXRQr2_Chr16g0734811"/>
    <property type="gene ID" value="HanXRQr2_Chr16g0734811"/>
</dbReference>
<dbReference type="GO" id="GO:0051301">
    <property type="term" value="P:cell division"/>
    <property type="evidence" value="ECO:0007669"/>
    <property type="project" value="UniProtKB-KW"/>
</dbReference>
<dbReference type="SUPFAM" id="SSF47954">
    <property type="entry name" value="Cyclin-like"/>
    <property type="match status" value="2"/>
</dbReference>
<dbReference type="GO" id="GO:0016538">
    <property type="term" value="F:cyclin-dependent protein serine/threonine kinase regulator activity"/>
    <property type="evidence" value="ECO:0000318"/>
    <property type="project" value="GO_Central"/>
</dbReference>
<keyword evidence="2" id="KW-0132">Cell division</keyword>
<dbReference type="InterPro" id="IPR013763">
    <property type="entry name" value="Cyclin-like_dom"/>
</dbReference>
<dbReference type="InterPro" id="IPR039361">
    <property type="entry name" value="Cyclin"/>
</dbReference>
<dbReference type="AlphaFoldDB" id="A0A251RY96"/>
<dbReference type="CDD" id="cd20543">
    <property type="entry name" value="CYCLIN_AtCycD-like_rpt1"/>
    <property type="match status" value="1"/>
</dbReference>
<keyword evidence="4" id="KW-0131">Cell cycle</keyword>
<evidence type="ECO:0000313" key="11">
    <source>
        <dbReference type="EMBL" id="OTF91269.1"/>
    </source>
</evidence>
<evidence type="ECO:0000256" key="6">
    <source>
        <dbReference type="SAM" id="MobiDB-lite"/>
    </source>
</evidence>
<evidence type="ECO:0000256" key="1">
    <source>
        <dbReference type="ARBA" id="ARBA00009065"/>
    </source>
</evidence>